<dbReference type="InterPro" id="IPR013830">
    <property type="entry name" value="SGNH_hydro"/>
</dbReference>
<dbReference type="Pfam" id="PF13472">
    <property type="entry name" value="Lipase_GDSL_2"/>
    <property type="match status" value="1"/>
</dbReference>
<accession>A0ABU9BXZ3</accession>
<dbReference type="Proteomes" id="UP001371218">
    <property type="component" value="Unassembled WGS sequence"/>
</dbReference>
<evidence type="ECO:0000256" key="1">
    <source>
        <dbReference type="SAM" id="SignalP"/>
    </source>
</evidence>
<name>A0ABU9BXZ3_9BURK</name>
<keyword evidence="5" id="KW-1185">Reference proteome</keyword>
<comment type="caution">
    <text evidence="4">The sequence shown here is derived from an EMBL/GenBank/DDBJ whole genome shotgun (WGS) entry which is preliminary data.</text>
</comment>
<dbReference type="InterPro" id="IPR040794">
    <property type="entry name" value="CE2_N"/>
</dbReference>
<dbReference type="SUPFAM" id="SSF52266">
    <property type="entry name" value="SGNH hydrolase"/>
    <property type="match status" value="1"/>
</dbReference>
<sequence>MKVWMYPLSRWIAATALVLTGVASAATTEPASMGPADAAVRPDDPSIRWTGRIDRRRPLAPAFGWPGTAFRVRTDASRVVARLEDERGQNWVRIRVDGGSPRDLRLPRGVHDQVIADGLPPGVHEIELIKRTEGYFGAVRLHGLALSPKARLMAWPPATGPRLEFYGDSNSAGYSSQSIHDSGLPRDDDNDAAYPAITTRLLGGQYHCMCWSGATIAPGSGLPVQGFWDRVLPLDPSRRFDFSEYDADVVVINVGSNDSYDGDNRDGVMAGWHELITERIRPVHPHAHIVLADSYGWSFDEPANYLQDMVRRLAAEGDTNVSSLAWPWLWGQTHAVEEEHAGFANLLAAHIAQRLRWPTPPESPLSSLRGPGVLFNGGFDIRPSNPLRRFDASGWRVLTRGEAEVRMVDGAMPADRHAHLRTGGTASRPGMARLWQAMPNVDGAHFTLNAQVRGTPGRRAHVQLVFKDQGQKIISRSPGVVTLRQDWQAVQVRAKAPPGAWSVNVVVQASGRQLDVEVDDVNLDWR</sequence>
<feature type="signal peptide" evidence="1">
    <location>
        <begin position="1"/>
        <end position="25"/>
    </location>
</feature>
<dbReference type="EMBL" id="JBBUTG010000019">
    <property type="protein sequence ID" value="MEK8033692.1"/>
    <property type="molecule type" value="Genomic_DNA"/>
</dbReference>
<protein>
    <submittedName>
        <fullName evidence="4">GDSL-type esterase/lipase family protein</fullName>
    </submittedName>
</protein>
<dbReference type="PANTHER" id="PTHR37834">
    <property type="entry name" value="GDSL-LIKE LIPASE/ACYLHYDROLASE DOMAIN PROTEIN (AFU_ORTHOLOGUE AFUA_2G00620)"/>
    <property type="match status" value="1"/>
</dbReference>
<keyword evidence="1" id="KW-0732">Signal</keyword>
<dbReference type="RefSeq" id="WP_341428115.1">
    <property type="nucleotide sequence ID" value="NZ_JBBUTG010000019.1"/>
</dbReference>
<dbReference type="Gene3D" id="3.40.50.1110">
    <property type="entry name" value="SGNH hydrolase"/>
    <property type="match status" value="1"/>
</dbReference>
<dbReference type="Pfam" id="PF17996">
    <property type="entry name" value="CE2_N"/>
    <property type="match status" value="1"/>
</dbReference>
<feature type="domain" description="Carbohydrate esterase 2 N-terminal" evidence="3">
    <location>
        <begin position="49"/>
        <end position="156"/>
    </location>
</feature>
<dbReference type="Gene3D" id="2.60.120.260">
    <property type="entry name" value="Galactose-binding domain-like"/>
    <property type="match status" value="2"/>
</dbReference>
<evidence type="ECO:0000313" key="5">
    <source>
        <dbReference type="Proteomes" id="UP001371218"/>
    </source>
</evidence>
<evidence type="ECO:0000313" key="4">
    <source>
        <dbReference type="EMBL" id="MEK8033692.1"/>
    </source>
</evidence>
<dbReference type="InterPro" id="IPR036514">
    <property type="entry name" value="SGNH_hydro_sf"/>
</dbReference>
<evidence type="ECO:0000259" key="2">
    <source>
        <dbReference type="Pfam" id="PF13472"/>
    </source>
</evidence>
<dbReference type="InterPro" id="IPR052762">
    <property type="entry name" value="PCW_deacetylase/CE"/>
</dbReference>
<feature type="chain" id="PRO_5045058802" evidence="1">
    <location>
        <begin position="26"/>
        <end position="526"/>
    </location>
</feature>
<dbReference type="PANTHER" id="PTHR37834:SF2">
    <property type="entry name" value="ESTERASE, SGNH HYDROLASE-TYPE"/>
    <property type="match status" value="1"/>
</dbReference>
<gene>
    <name evidence="4" type="ORF">AACH06_22960</name>
</gene>
<reference evidence="4 5" key="1">
    <citation type="submission" date="2024-04" db="EMBL/GenBank/DDBJ databases">
        <title>Novel species of the genus Ideonella isolated from streams.</title>
        <authorList>
            <person name="Lu H."/>
        </authorList>
    </citation>
    <scope>NUCLEOTIDE SEQUENCE [LARGE SCALE GENOMIC DNA]</scope>
    <source>
        <strain evidence="4 5">DXS29W</strain>
    </source>
</reference>
<proteinExistence type="predicted"/>
<feature type="domain" description="SGNH hydrolase-type esterase" evidence="2">
    <location>
        <begin position="165"/>
        <end position="331"/>
    </location>
</feature>
<evidence type="ECO:0000259" key="3">
    <source>
        <dbReference type="Pfam" id="PF17996"/>
    </source>
</evidence>
<organism evidence="4 5">
    <name type="scientific">Ideonella lacteola</name>
    <dbReference type="NCBI Taxonomy" id="2984193"/>
    <lineage>
        <taxon>Bacteria</taxon>
        <taxon>Pseudomonadati</taxon>
        <taxon>Pseudomonadota</taxon>
        <taxon>Betaproteobacteria</taxon>
        <taxon>Burkholderiales</taxon>
        <taxon>Sphaerotilaceae</taxon>
        <taxon>Ideonella</taxon>
    </lineage>
</organism>